<name>A0AAD2CG33_9STRA</name>
<dbReference type="Pfam" id="PF00483">
    <property type="entry name" value="NTP_transferase"/>
    <property type="match status" value="1"/>
</dbReference>
<dbReference type="PANTHER" id="PTHR45887">
    <property type="entry name" value="TRANSLATION INITIATION FACTOR EIF-2B SUBUNIT EPSILON"/>
    <property type="match status" value="1"/>
</dbReference>
<evidence type="ECO:0000259" key="8">
    <source>
        <dbReference type="PROSITE" id="PS51363"/>
    </source>
</evidence>
<dbReference type="GO" id="GO:0005851">
    <property type="term" value="C:eukaryotic translation initiation factor 2B complex"/>
    <property type="evidence" value="ECO:0007669"/>
    <property type="project" value="TreeGrafter"/>
</dbReference>
<protein>
    <recommendedName>
        <fullName evidence="4">Translation initiation factor eIF2B subunit epsilon</fullName>
    </recommendedName>
    <alternativeName>
        <fullName evidence="5">eIF2B GDP-GTP exchange factor subunit epsilon</fullName>
    </alternativeName>
</protein>
<dbReference type="EMBL" id="CAKOGP040000147">
    <property type="protein sequence ID" value="CAJ1931437.1"/>
    <property type="molecule type" value="Genomic_DNA"/>
</dbReference>
<dbReference type="PROSITE" id="PS51363">
    <property type="entry name" value="W2"/>
    <property type="match status" value="1"/>
</dbReference>
<dbReference type="InterPro" id="IPR051956">
    <property type="entry name" value="eIF2B_epsilon"/>
</dbReference>
<dbReference type="SUPFAM" id="SSF53448">
    <property type="entry name" value="Nucleotide-diphospho-sugar transferases"/>
    <property type="match status" value="1"/>
</dbReference>
<evidence type="ECO:0000256" key="4">
    <source>
        <dbReference type="ARBA" id="ARBA00044144"/>
    </source>
</evidence>
<dbReference type="GO" id="GO:0003743">
    <property type="term" value="F:translation initiation factor activity"/>
    <property type="evidence" value="ECO:0007669"/>
    <property type="project" value="TreeGrafter"/>
</dbReference>
<dbReference type="CDD" id="cd11558">
    <property type="entry name" value="W2_eIF2B_epsilon"/>
    <property type="match status" value="1"/>
</dbReference>
<dbReference type="Pfam" id="PF02020">
    <property type="entry name" value="W2"/>
    <property type="match status" value="1"/>
</dbReference>
<evidence type="ECO:0000256" key="7">
    <source>
        <dbReference type="SAM" id="MobiDB-lite"/>
    </source>
</evidence>
<evidence type="ECO:0000313" key="10">
    <source>
        <dbReference type="Proteomes" id="UP001295423"/>
    </source>
</evidence>
<dbReference type="InterPro" id="IPR016024">
    <property type="entry name" value="ARM-type_fold"/>
</dbReference>
<accession>A0AAD2CG33</accession>
<dbReference type="InterPro" id="IPR005835">
    <property type="entry name" value="NTP_transferase_dom"/>
</dbReference>
<keyword evidence="3" id="KW-0963">Cytoplasm</keyword>
<sequence length="814" mass="89836">MGKSSKQKDDDVVVAVQKPKLQAVLLADPFLTPQQGKAFKPLTLDGPKMLCPLNNMALIEHSLDFVATQGVEQVFVVCTQDEMEEYLQETKKMVHFAMELVVIKDTSLTNAGDALRELYKRNVVQSDPFLLLFGDCITNMDLGSEMHGAMKAHLDRRSKDSASLMTIILKEKPPSSPSAVGTGPATDDLIVGLDSDTNRVLQYDNDANNKTVKMPCSFFKVHSTIEIRDDLMDTGVCICSPDVLGRFEDEFDYLHISQDFVHNSVAEEEEGLQTRIHAHVLPTNTYAARVLDEATYHSISSDLLRRWCYPVVPDNYHQSRTDDANSLYAKPRRRYKVVSQVQHPPQLFTYREITHPSKVGRNGTITGPGMLGCGGSIAEGANVLASVVGNDVYVHDNATIQSSHLWDNVEVGANATIIESIVSQDCVIGEGALVKRGCVLGKGVVIGKGAIVPEFTRITLQEDDEEDEFGDDGDWGDDTNINNGKETDHAQSTDAGQGNDESPQTAVNVVGKDGSGHVWVYTHDEDDESDDEEDLVVTSTDTMKMQSIGYDPSLYWSKREEYQAEPEDDGLSQGGGPTEDEQMDAHAFSMMTDDAFTFEDIPTATTATPVVFGRQKGVDVVKEMKEICLEFEETSPMENLAIELNSYKFSQNAAYSDCTRASTLAMVDRLEITADMKDGKLVSSLKARLEFWGPLLQKMSIGIEEEKSILYGLEQVAIQENSPVATKLSSGLSFRFVLQTLHDEEVLSEEAILSWAAERKEEPKDSAVGNLFQLKSIQEFLEWLEEEDEEDSDDDSDESGSASGLTDDDAEHSA</sequence>
<dbReference type="InterPro" id="IPR003307">
    <property type="entry name" value="W2_domain"/>
</dbReference>
<gene>
    <name evidence="9" type="ORF">CYCCA115_LOCUS2389</name>
</gene>
<proteinExistence type="inferred from homology"/>
<dbReference type="InterPro" id="IPR044123">
    <property type="entry name" value="W2_eIF2B_epsilon"/>
</dbReference>
<dbReference type="Pfam" id="PF25084">
    <property type="entry name" value="LbH_EIF2B"/>
    <property type="match status" value="1"/>
</dbReference>
<evidence type="ECO:0000313" key="9">
    <source>
        <dbReference type="EMBL" id="CAJ1931437.1"/>
    </source>
</evidence>
<comment type="subcellular location">
    <subcellularLocation>
        <location evidence="1">Cytoplasm</location>
        <location evidence="1">Cytosol</location>
    </subcellularLocation>
</comment>
<dbReference type="SMART" id="SM00515">
    <property type="entry name" value="eIF5C"/>
    <property type="match status" value="1"/>
</dbReference>
<feature type="region of interest" description="Disordered" evidence="7">
    <location>
        <begin position="462"/>
        <end position="511"/>
    </location>
</feature>
<evidence type="ECO:0000256" key="6">
    <source>
        <dbReference type="ARBA" id="ARBA00046432"/>
    </source>
</evidence>
<evidence type="ECO:0000256" key="3">
    <source>
        <dbReference type="ARBA" id="ARBA00022490"/>
    </source>
</evidence>
<feature type="compositionally biased region" description="Acidic residues" evidence="7">
    <location>
        <begin position="462"/>
        <end position="477"/>
    </location>
</feature>
<reference evidence="9" key="1">
    <citation type="submission" date="2023-08" db="EMBL/GenBank/DDBJ databases">
        <authorList>
            <person name="Audoor S."/>
            <person name="Bilcke G."/>
        </authorList>
    </citation>
    <scope>NUCLEOTIDE SEQUENCE</scope>
</reference>
<feature type="region of interest" description="Disordered" evidence="7">
    <location>
        <begin position="783"/>
        <end position="814"/>
    </location>
</feature>
<evidence type="ECO:0000256" key="5">
    <source>
        <dbReference type="ARBA" id="ARBA00044345"/>
    </source>
</evidence>
<keyword evidence="10" id="KW-1185">Reference proteome</keyword>
<feature type="compositionally biased region" description="Polar residues" evidence="7">
    <location>
        <begin position="492"/>
        <end position="507"/>
    </location>
</feature>
<organism evidence="9 10">
    <name type="scientific">Cylindrotheca closterium</name>
    <dbReference type="NCBI Taxonomy" id="2856"/>
    <lineage>
        <taxon>Eukaryota</taxon>
        <taxon>Sar</taxon>
        <taxon>Stramenopiles</taxon>
        <taxon>Ochrophyta</taxon>
        <taxon>Bacillariophyta</taxon>
        <taxon>Bacillariophyceae</taxon>
        <taxon>Bacillariophycidae</taxon>
        <taxon>Bacillariales</taxon>
        <taxon>Bacillariaceae</taxon>
        <taxon>Cylindrotheca</taxon>
    </lineage>
</organism>
<dbReference type="SUPFAM" id="SSF48371">
    <property type="entry name" value="ARM repeat"/>
    <property type="match status" value="1"/>
</dbReference>
<comment type="similarity">
    <text evidence="2">Belongs to the eIF-2B gamma/epsilon subunits family.</text>
</comment>
<evidence type="ECO:0000256" key="1">
    <source>
        <dbReference type="ARBA" id="ARBA00004514"/>
    </source>
</evidence>
<dbReference type="AlphaFoldDB" id="A0AAD2CG33"/>
<dbReference type="Gene3D" id="2.160.10.10">
    <property type="entry name" value="Hexapeptide repeat proteins"/>
    <property type="match status" value="1"/>
</dbReference>
<feature type="compositionally biased region" description="Acidic residues" evidence="7">
    <location>
        <begin position="783"/>
        <end position="798"/>
    </location>
</feature>
<dbReference type="Proteomes" id="UP001295423">
    <property type="component" value="Unassembled WGS sequence"/>
</dbReference>
<dbReference type="Gene3D" id="1.25.40.180">
    <property type="match status" value="1"/>
</dbReference>
<dbReference type="PANTHER" id="PTHR45887:SF1">
    <property type="entry name" value="TRANSLATION INITIATION FACTOR EIF-2B SUBUNIT EPSILON"/>
    <property type="match status" value="1"/>
</dbReference>
<comment type="caution">
    <text evidence="9">The sequence shown here is derived from an EMBL/GenBank/DDBJ whole genome shotgun (WGS) entry which is preliminary data.</text>
</comment>
<dbReference type="InterPro" id="IPR029044">
    <property type="entry name" value="Nucleotide-diphossugar_trans"/>
</dbReference>
<comment type="subunit">
    <text evidence="6">Component of the translation initiation factor 2B (eIF2B) complex which is a heterodecamer of two sets of five different subunits: alpha, beta, gamma, delta and epsilon. Subunits alpha, beta and delta comprise a regulatory subcomplex and subunits epsilon and gamma comprise a catalytic subcomplex. Within the complex, the hexameric regulatory complex resides at the center, with the two heterodimeric catalytic subcomplexes bound on opposite sides.</text>
</comment>
<dbReference type="GO" id="GO:0031369">
    <property type="term" value="F:translation initiation factor binding"/>
    <property type="evidence" value="ECO:0007669"/>
    <property type="project" value="InterPro"/>
</dbReference>
<dbReference type="Gene3D" id="3.90.550.10">
    <property type="entry name" value="Spore Coat Polysaccharide Biosynthesis Protein SpsA, Chain A"/>
    <property type="match status" value="1"/>
</dbReference>
<dbReference type="GO" id="GO:0005085">
    <property type="term" value="F:guanyl-nucleotide exchange factor activity"/>
    <property type="evidence" value="ECO:0007669"/>
    <property type="project" value="InterPro"/>
</dbReference>
<feature type="domain" description="W2" evidence="8">
    <location>
        <begin position="614"/>
        <end position="794"/>
    </location>
</feature>
<evidence type="ECO:0000256" key="2">
    <source>
        <dbReference type="ARBA" id="ARBA00007878"/>
    </source>
</evidence>
<dbReference type="InterPro" id="IPR056764">
    <property type="entry name" value="LbH_EIF2B3/5"/>
</dbReference>